<dbReference type="AlphaFoldDB" id="A0A6A6PKM1"/>
<organism evidence="1 2">
    <name type="scientific">Neohortaea acidophila</name>
    <dbReference type="NCBI Taxonomy" id="245834"/>
    <lineage>
        <taxon>Eukaryota</taxon>
        <taxon>Fungi</taxon>
        <taxon>Dikarya</taxon>
        <taxon>Ascomycota</taxon>
        <taxon>Pezizomycotina</taxon>
        <taxon>Dothideomycetes</taxon>
        <taxon>Dothideomycetidae</taxon>
        <taxon>Mycosphaerellales</taxon>
        <taxon>Teratosphaeriaceae</taxon>
        <taxon>Neohortaea</taxon>
    </lineage>
</organism>
<name>A0A6A6PKM1_9PEZI</name>
<keyword evidence="2" id="KW-1185">Reference proteome</keyword>
<accession>A0A6A6PKM1</accession>
<proteinExistence type="predicted"/>
<dbReference type="GeneID" id="54475587"/>
<sequence>MPFLFHQLNAHLDWRTMRASSACRHYSTSKCVRLGKAIGSSTCSLAWPSRRPSSSPRGDLLFKLPSSLPDRPSESTRNARWSAWNKSRLVSITAGNATNQSTAAAGTEVLTNFPVSMPWRRGNGRKTASGIPAHHSALRFNTAYRSFSPLSLSLPYPHLSSTISRLILFTSLFVSCRSCIDFLASGSNPSFLSLSTCGTLGVASRTPRRRQM</sequence>
<protein>
    <submittedName>
        <fullName evidence="1">Uncharacterized protein</fullName>
    </submittedName>
</protein>
<dbReference type="RefSeq" id="XP_033586821.1">
    <property type="nucleotide sequence ID" value="XM_033734585.1"/>
</dbReference>
<reference evidence="1" key="1">
    <citation type="journal article" date="2020" name="Stud. Mycol.">
        <title>101 Dothideomycetes genomes: a test case for predicting lifestyles and emergence of pathogens.</title>
        <authorList>
            <person name="Haridas S."/>
            <person name="Albert R."/>
            <person name="Binder M."/>
            <person name="Bloem J."/>
            <person name="Labutti K."/>
            <person name="Salamov A."/>
            <person name="Andreopoulos B."/>
            <person name="Baker S."/>
            <person name="Barry K."/>
            <person name="Bills G."/>
            <person name="Bluhm B."/>
            <person name="Cannon C."/>
            <person name="Castanera R."/>
            <person name="Culley D."/>
            <person name="Daum C."/>
            <person name="Ezra D."/>
            <person name="Gonzalez J."/>
            <person name="Henrissat B."/>
            <person name="Kuo A."/>
            <person name="Liang C."/>
            <person name="Lipzen A."/>
            <person name="Lutzoni F."/>
            <person name="Magnuson J."/>
            <person name="Mondo S."/>
            <person name="Nolan M."/>
            <person name="Ohm R."/>
            <person name="Pangilinan J."/>
            <person name="Park H.-J."/>
            <person name="Ramirez L."/>
            <person name="Alfaro M."/>
            <person name="Sun H."/>
            <person name="Tritt A."/>
            <person name="Yoshinaga Y."/>
            <person name="Zwiers L.-H."/>
            <person name="Turgeon B."/>
            <person name="Goodwin S."/>
            <person name="Spatafora J."/>
            <person name="Crous P."/>
            <person name="Grigoriev I."/>
        </authorList>
    </citation>
    <scope>NUCLEOTIDE SEQUENCE</scope>
    <source>
        <strain evidence="1">CBS 113389</strain>
    </source>
</reference>
<dbReference type="EMBL" id="MU001640">
    <property type="protein sequence ID" value="KAF2480251.1"/>
    <property type="molecule type" value="Genomic_DNA"/>
</dbReference>
<evidence type="ECO:0000313" key="2">
    <source>
        <dbReference type="Proteomes" id="UP000799767"/>
    </source>
</evidence>
<dbReference type="Proteomes" id="UP000799767">
    <property type="component" value="Unassembled WGS sequence"/>
</dbReference>
<evidence type="ECO:0000313" key="1">
    <source>
        <dbReference type="EMBL" id="KAF2480251.1"/>
    </source>
</evidence>
<gene>
    <name evidence="1" type="ORF">BDY17DRAFT_303512</name>
</gene>